<dbReference type="Proteomes" id="UP001525890">
    <property type="component" value="Unassembled WGS sequence"/>
</dbReference>
<accession>A0ABT2MYR3</accession>
<keyword evidence="2" id="KW-1185">Reference proteome</keyword>
<sequence length="409" mass="47311">MNDPKLSQKPLIAILLGAPFTEQNYKRTGVPYLKESFDVIVLDCNPWLRVGFQKLSFIEYNYPSIIKINTSDDFVKIIVKLQPKYAIDFLGLGEYTFFIQNILQTYGVRIVLQRTGTLPTPSRIKIFLALLKNNPPQLWQRLSKKIGQKQKKWKIIAPHIALVAGRKSLDRQTLTAEKKLWIGSQDYYTYKMVESNLAQTLDRNVARSNYIVFIDSGIALGSDAILLGLPYFSQNQIDNYYISLQNAFDIFEKITGWSVKVAAHSSVKVIEEKYRNLFGRRDVYDGMTAQLIQHSQLVLSHASTALSYAVLWEKPIILLMMSKDLDLFAKKYFTIETLIINQLSIELDGPLLFLEAHEREYLKAYQKSKPVNREKYAEYVDNYIRSKETVEESIWQEFSSLVKQEQMLL</sequence>
<evidence type="ECO:0000313" key="2">
    <source>
        <dbReference type="Proteomes" id="UP001525890"/>
    </source>
</evidence>
<proteinExistence type="predicted"/>
<dbReference type="EMBL" id="JAMXFF010000033">
    <property type="protein sequence ID" value="MCT7968527.1"/>
    <property type="molecule type" value="Genomic_DNA"/>
</dbReference>
<reference evidence="1 2" key="1">
    <citation type="journal article" date="2022" name="Front. Microbiol.">
        <title>High genomic differentiation and limited gene flow indicate recent cryptic speciation within the genus Laspinema (cyanobacteria).</title>
        <authorList>
            <person name="Stanojkovic A."/>
            <person name="Skoupy S."/>
            <person name="Skaloud P."/>
            <person name="Dvorak P."/>
        </authorList>
    </citation>
    <scope>NUCLEOTIDE SEQUENCE [LARGE SCALE GENOMIC DNA]</scope>
    <source>
        <strain evidence="1 2">D2a</strain>
    </source>
</reference>
<gene>
    <name evidence="1" type="ORF">NG799_19650</name>
</gene>
<evidence type="ECO:0000313" key="1">
    <source>
        <dbReference type="EMBL" id="MCT7968527.1"/>
    </source>
</evidence>
<organism evidence="1 2">
    <name type="scientific">Laspinema palackyanum D2a</name>
    <dbReference type="NCBI Taxonomy" id="2953684"/>
    <lineage>
        <taxon>Bacteria</taxon>
        <taxon>Bacillati</taxon>
        <taxon>Cyanobacteriota</taxon>
        <taxon>Cyanophyceae</taxon>
        <taxon>Oscillatoriophycideae</taxon>
        <taxon>Oscillatoriales</taxon>
        <taxon>Laspinemataceae</taxon>
        <taxon>Laspinema</taxon>
        <taxon>Laspinema palackyanum</taxon>
    </lineage>
</organism>
<comment type="caution">
    <text evidence="1">The sequence shown here is derived from an EMBL/GenBank/DDBJ whole genome shotgun (WGS) entry which is preliminary data.</text>
</comment>
<name>A0ABT2MYR3_9CYAN</name>
<protein>
    <submittedName>
        <fullName evidence="1">Uncharacterized protein</fullName>
    </submittedName>
</protein>
<dbReference type="RefSeq" id="WP_368008041.1">
    <property type="nucleotide sequence ID" value="NZ_JAMXFF010000033.1"/>
</dbReference>